<evidence type="ECO:0000256" key="5">
    <source>
        <dbReference type="ARBA" id="ARBA00023136"/>
    </source>
</evidence>
<dbReference type="OrthoDB" id="9763003at2"/>
<organism evidence="8 9">
    <name type="scientific">Halopseudomonas yangmingensis</name>
    <dbReference type="NCBI Taxonomy" id="1720063"/>
    <lineage>
        <taxon>Bacteria</taxon>
        <taxon>Pseudomonadati</taxon>
        <taxon>Pseudomonadota</taxon>
        <taxon>Gammaproteobacteria</taxon>
        <taxon>Pseudomonadales</taxon>
        <taxon>Pseudomonadaceae</taxon>
        <taxon>Halopseudomonas</taxon>
    </lineage>
</organism>
<dbReference type="NCBIfam" id="NF037997">
    <property type="entry name" value="Na_Pi_symport"/>
    <property type="match status" value="1"/>
</dbReference>
<evidence type="ECO:0000256" key="7">
    <source>
        <dbReference type="SAM" id="Phobius"/>
    </source>
</evidence>
<feature type="transmembrane region" description="Helical" evidence="7">
    <location>
        <begin position="153"/>
        <end position="171"/>
    </location>
</feature>
<evidence type="ECO:0000256" key="6">
    <source>
        <dbReference type="SAM" id="MobiDB-lite"/>
    </source>
</evidence>
<evidence type="ECO:0000256" key="4">
    <source>
        <dbReference type="ARBA" id="ARBA00022989"/>
    </source>
</evidence>
<sequence length="625" mass="68014">MPAYLKPGWLPASLLVLVVLFFWRPELATLGAGVALFMMGMHHLEDGFRAFTGGALERWLGKSTNRLWKSLLFGVVSTALVQSSSLVTLLSIAFLSAGLISLVAGIGIVFGSNLGTTTGAWLIALVGLKIDLATVAMPMLVLGVIMARRTEPFWRGVGQVLLGIGLLFLGIDLMKEGFEAFEGVLDLSEYHLSGWLGVLAYTLLGLLATVLMQSSHATLMITLAALASGQLAYANALAMAIGANLGTTVTALIGALGSNNAGRRLAGAHILFNLITGAVALLILPSLTRLVDWLAELLHIAADAWTLKLALFHSLFNVLGLLLMLPLIPLMVRLLMRWLPDPQPVSGPQIEPVVLSEQPRTRAIYLNESSLLHADAALKVLSQELRHMAALSRQVVAAALYLPPGLQQGMSRELLHRHLQVAVPADQREDADSLYERHIKGVYADVVDFISHMDLSLLPEQQQALMDHNLAARDLVEAVKAAKHLQGNLRRQVDSDQPALREAYLGLREQAGQALLDMLRISDVEGDHEARSALLAEFHSQQQRFANEFQQQVQLRLRNRELDGWQATSLLNDLHYLLAVRENLLQAHMALYDGARLPLPPESDKDAEGGGSAGRREKIEPVVGV</sequence>
<evidence type="ECO:0000313" key="9">
    <source>
        <dbReference type="Proteomes" id="UP000243629"/>
    </source>
</evidence>
<feature type="transmembrane region" description="Helical" evidence="7">
    <location>
        <begin position="192"/>
        <end position="212"/>
    </location>
</feature>
<keyword evidence="9" id="KW-1185">Reference proteome</keyword>
<dbReference type="PANTHER" id="PTHR10010:SF46">
    <property type="entry name" value="SODIUM-DEPENDENT PHOSPHATE TRANSPORT PROTEIN 2B"/>
    <property type="match status" value="1"/>
</dbReference>
<comment type="subcellular location">
    <subcellularLocation>
        <location evidence="1">Cell membrane</location>
        <topology evidence="1">Multi-pass membrane protein</topology>
    </subcellularLocation>
</comment>
<accession>A0A1I4U352</accession>
<dbReference type="STRING" id="1720063.SAMN05216217_11740"/>
<feature type="transmembrane region" description="Helical" evidence="7">
    <location>
        <begin position="311"/>
        <end position="332"/>
    </location>
</feature>
<keyword evidence="4 7" id="KW-1133">Transmembrane helix</keyword>
<feature type="transmembrane region" description="Helical" evidence="7">
    <location>
        <begin position="270"/>
        <end position="291"/>
    </location>
</feature>
<feature type="transmembrane region" description="Helical" evidence="7">
    <location>
        <begin position="12"/>
        <end position="39"/>
    </location>
</feature>
<dbReference type="InterPro" id="IPR003841">
    <property type="entry name" value="Na/Pi_transpt"/>
</dbReference>
<name>A0A1I4U352_9GAMM</name>
<evidence type="ECO:0000256" key="2">
    <source>
        <dbReference type="ARBA" id="ARBA00022475"/>
    </source>
</evidence>
<feature type="compositionally biased region" description="Basic and acidic residues" evidence="6">
    <location>
        <begin position="602"/>
        <end position="625"/>
    </location>
</feature>
<proteinExistence type="predicted"/>
<dbReference type="RefSeq" id="WP_093478383.1">
    <property type="nucleotide sequence ID" value="NZ_FOUI01000017.1"/>
</dbReference>
<evidence type="ECO:0000256" key="3">
    <source>
        <dbReference type="ARBA" id="ARBA00022692"/>
    </source>
</evidence>
<dbReference type="AlphaFoldDB" id="A0A1I4U352"/>
<keyword evidence="5 7" id="KW-0472">Membrane</keyword>
<evidence type="ECO:0000256" key="1">
    <source>
        <dbReference type="ARBA" id="ARBA00004651"/>
    </source>
</evidence>
<reference evidence="9" key="1">
    <citation type="submission" date="2016-10" db="EMBL/GenBank/DDBJ databases">
        <authorList>
            <person name="Varghese N."/>
            <person name="Submissions S."/>
        </authorList>
    </citation>
    <scope>NUCLEOTIDE SEQUENCE [LARGE SCALE GENOMIC DNA]</scope>
    <source>
        <strain evidence="9">DSM 24213</strain>
    </source>
</reference>
<dbReference type="EMBL" id="FOUI01000017">
    <property type="protein sequence ID" value="SFM83241.1"/>
    <property type="molecule type" value="Genomic_DNA"/>
</dbReference>
<evidence type="ECO:0000313" key="8">
    <source>
        <dbReference type="EMBL" id="SFM83241.1"/>
    </source>
</evidence>
<feature type="transmembrane region" description="Helical" evidence="7">
    <location>
        <begin position="122"/>
        <end position="147"/>
    </location>
</feature>
<feature type="region of interest" description="Disordered" evidence="6">
    <location>
        <begin position="596"/>
        <end position="625"/>
    </location>
</feature>
<dbReference type="Proteomes" id="UP000243629">
    <property type="component" value="Unassembled WGS sequence"/>
</dbReference>
<dbReference type="GO" id="GO:0005886">
    <property type="term" value="C:plasma membrane"/>
    <property type="evidence" value="ECO:0007669"/>
    <property type="project" value="UniProtKB-SubCell"/>
</dbReference>
<dbReference type="PANTHER" id="PTHR10010">
    <property type="entry name" value="SOLUTE CARRIER FAMILY 34 SODIUM PHOSPHATE , MEMBER 2-RELATED"/>
    <property type="match status" value="1"/>
</dbReference>
<dbReference type="Pfam" id="PF02690">
    <property type="entry name" value="Na_Pi_cotrans"/>
    <property type="match status" value="2"/>
</dbReference>
<keyword evidence="2" id="KW-1003">Cell membrane</keyword>
<dbReference type="GO" id="GO:0044341">
    <property type="term" value="P:sodium-dependent phosphate transport"/>
    <property type="evidence" value="ECO:0007669"/>
    <property type="project" value="InterPro"/>
</dbReference>
<feature type="transmembrane region" description="Helical" evidence="7">
    <location>
        <begin position="232"/>
        <end position="258"/>
    </location>
</feature>
<feature type="transmembrane region" description="Helical" evidence="7">
    <location>
        <begin position="89"/>
        <end position="110"/>
    </location>
</feature>
<dbReference type="GO" id="GO:0005436">
    <property type="term" value="F:sodium:phosphate symporter activity"/>
    <property type="evidence" value="ECO:0007669"/>
    <property type="project" value="InterPro"/>
</dbReference>
<gene>
    <name evidence="8" type="ORF">SAMN05216217_11740</name>
</gene>
<keyword evidence="3 7" id="KW-0812">Transmembrane</keyword>
<protein>
    <submittedName>
        <fullName evidence="8">Phosphate:Na+ symporter</fullName>
    </submittedName>
</protein>